<dbReference type="Pfam" id="PF04542">
    <property type="entry name" value="Sigma70_r2"/>
    <property type="match status" value="1"/>
</dbReference>
<feature type="domain" description="RNA polymerase sigma-70 region 2" evidence="6">
    <location>
        <begin position="22"/>
        <end position="88"/>
    </location>
</feature>
<name>A0A2H5Y5X3_9CHLR</name>
<evidence type="ECO:0000313" key="9">
    <source>
        <dbReference type="Proteomes" id="UP000236642"/>
    </source>
</evidence>
<dbReference type="InterPro" id="IPR013249">
    <property type="entry name" value="RNA_pol_sigma70_r4_t2"/>
</dbReference>
<organism evidence="8 9">
    <name type="scientific">Candidatus Thermoflexus japonica</name>
    <dbReference type="NCBI Taxonomy" id="2035417"/>
    <lineage>
        <taxon>Bacteria</taxon>
        <taxon>Bacillati</taxon>
        <taxon>Chloroflexota</taxon>
        <taxon>Thermoflexia</taxon>
        <taxon>Thermoflexales</taxon>
        <taxon>Thermoflexaceae</taxon>
        <taxon>Thermoflexus</taxon>
    </lineage>
</organism>
<proteinExistence type="inferred from homology"/>
<evidence type="ECO:0000313" key="8">
    <source>
        <dbReference type="EMBL" id="GBD08839.1"/>
    </source>
</evidence>
<protein>
    <submittedName>
        <fullName evidence="8">ECF RNA polymerase sigma factor SigW</fullName>
    </submittedName>
</protein>
<evidence type="ECO:0000256" key="2">
    <source>
        <dbReference type="ARBA" id="ARBA00023015"/>
    </source>
</evidence>
<evidence type="ECO:0000256" key="4">
    <source>
        <dbReference type="ARBA" id="ARBA00023125"/>
    </source>
</evidence>
<dbReference type="EMBL" id="BEHY01000019">
    <property type="protein sequence ID" value="GBD08839.1"/>
    <property type="molecule type" value="Genomic_DNA"/>
</dbReference>
<gene>
    <name evidence="8" type="primary">sigW_3</name>
    <name evidence="8" type="ORF">HRbin22_01081</name>
</gene>
<evidence type="ECO:0000256" key="5">
    <source>
        <dbReference type="ARBA" id="ARBA00023163"/>
    </source>
</evidence>
<comment type="caution">
    <text evidence="8">The sequence shown here is derived from an EMBL/GenBank/DDBJ whole genome shotgun (WGS) entry which is preliminary data.</text>
</comment>
<dbReference type="InterPro" id="IPR014284">
    <property type="entry name" value="RNA_pol_sigma-70_dom"/>
</dbReference>
<keyword evidence="4" id="KW-0238">DNA-binding</keyword>
<dbReference type="InterPro" id="IPR007627">
    <property type="entry name" value="RNA_pol_sigma70_r2"/>
</dbReference>
<keyword evidence="5" id="KW-0804">Transcription</keyword>
<dbReference type="InterPro" id="IPR036388">
    <property type="entry name" value="WH-like_DNA-bd_sf"/>
</dbReference>
<dbReference type="Gene3D" id="1.10.1740.10">
    <property type="match status" value="1"/>
</dbReference>
<evidence type="ECO:0000259" key="7">
    <source>
        <dbReference type="Pfam" id="PF08281"/>
    </source>
</evidence>
<dbReference type="GO" id="GO:0016987">
    <property type="term" value="F:sigma factor activity"/>
    <property type="evidence" value="ECO:0007669"/>
    <property type="project" value="UniProtKB-KW"/>
</dbReference>
<dbReference type="InterPro" id="IPR039425">
    <property type="entry name" value="RNA_pol_sigma-70-like"/>
</dbReference>
<dbReference type="CDD" id="cd06171">
    <property type="entry name" value="Sigma70_r4"/>
    <property type="match status" value="1"/>
</dbReference>
<dbReference type="AlphaFoldDB" id="A0A2H5Y5X3"/>
<dbReference type="InterPro" id="IPR013324">
    <property type="entry name" value="RNA_pol_sigma_r3/r4-like"/>
</dbReference>
<dbReference type="PANTHER" id="PTHR43133:SF8">
    <property type="entry name" value="RNA POLYMERASE SIGMA FACTOR HI_1459-RELATED"/>
    <property type="match status" value="1"/>
</dbReference>
<dbReference type="Gene3D" id="1.10.10.10">
    <property type="entry name" value="Winged helix-like DNA-binding domain superfamily/Winged helix DNA-binding domain"/>
    <property type="match status" value="1"/>
</dbReference>
<reference evidence="9" key="1">
    <citation type="submission" date="2017-09" db="EMBL/GenBank/DDBJ databases">
        <title>Metaegenomics of thermophilic ammonia-oxidizing enrichment culture.</title>
        <authorList>
            <person name="Kato S."/>
            <person name="Suzuki K."/>
        </authorList>
    </citation>
    <scope>NUCLEOTIDE SEQUENCE [LARGE SCALE GENOMIC DNA]</scope>
</reference>
<dbReference type="NCBIfam" id="TIGR02937">
    <property type="entry name" value="sigma70-ECF"/>
    <property type="match status" value="1"/>
</dbReference>
<keyword evidence="3" id="KW-0731">Sigma factor</keyword>
<dbReference type="InterPro" id="IPR013325">
    <property type="entry name" value="RNA_pol_sigma_r2"/>
</dbReference>
<dbReference type="SUPFAM" id="SSF88946">
    <property type="entry name" value="Sigma2 domain of RNA polymerase sigma factors"/>
    <property type="match status" value="1"/>
</dbReference>
<dbReference type="Proteomes" id="UP000236642">
    <property type="component" value="Unassembled WGS sequence"/>
</dbReference>
<comment type="similarity">
    <text evidence="1">Belongs to the sigma-70 factor family. ECF subfamily.</text>
</comment>
<dbReference type="GO" id="GO:0006352">
    <property type="term" value="P:DNA-templated transcription initiation"/>
    <property type="evidence" value="ECO:0007669"/>
    <property type="project" value="InterPro"/>
</dbReference>
<dbReference type="PANTHER" id="PTHR43133">
    <property type="entry name" value="RNA POLYMERASE ECF-TYPE SIGMA FACTO"/>
    <property type="match status" value="1"/>
</dbReference>
<dbReference type="SUPFAM" id="SSF88659">
    <property type="entry name" value="Sigma3 and sigma4 domains of RNA polymerase sigma factors"/>
    <property type="match status" value="1"/>
</dbReference>
<accession>A0A2H5Y5X3</accession>
<dbReference type="Pfam" id="PF08281">
    <property type="entry name" value="Sigma70_r4_2"/>
    <property type="match status" value="1"/>
</dbReference>
<evidence type="ECO:0000256" key="3">
    <source>
        <dbReference type="ARBA" id="ARBA00023082"/>
    </source>
</evidence>
<evidence type="ECO:0000256" key="1">
    <source>
        <dbReference type="ARBA" id="ARBA00010641"/>
    </source>
</evidence>
<evidence type="ECO:0000259" key="6">
    <source>
        <dbReference type="Pfam" id="PF04542"/>
    </source>
</evidence>
<dbReference type="GO" id="GO:0003677">
    <property type="term" value="F:DNA binding"/>
    <property type="evidence" value="ECO:0007669"/>
    <property type="project" value="UniProtKB-KW"/>
</dbReference>
<feature type="domain" description="RNA polymerase sigma factor 70 region 4 type 2" evidence="7">
    <location>
        <begin position="121"/>
        <end position="173"/>
    </location>
</feature>
<sequence length="192" mass="22811">MERKHRAHPPEGPDEALWEEVIRQHQEPVFRLLYLMLGDAEEAADTAQETFLRAFRAWDRRDPNRPLRPWLLRIAVHLARNRRRALGRYWRALHRWARLQGPPSGMRDEILETVARQEEAERLWRAIRRLGLMDQETIYLRYFLELSEAEIAQVQNVAIGTVKSRLHRALHRLRAVVEREFPDLIGRPHGEG</sequence>
<keyword evidence="2" id="KW-0805">Transcription regulation</keyword>